<feature type="non-terminal residue" evidence="2">
    <location>
        <position position="142"/>
    </location>
</feature>
<accession>A0ABN8HV47</accession>
<sequence>MCLANRQTEGVAWAAAGADARVRSRRAHTAMELFHSHVRALRTPRPADAIIRPPPQVRSPYEAQLEPTRHYYARQPAHSASMIEPRVTEPSDSSSEQRVAEVIYARPNKRGGFTYRRPAQPRPRPQDPIVIRVHKYKVVKSR</sequence>
<evidence type="ECO:0000313" key="2">
    <source>
        <dbReference type="EMBL" id="CAH2041801.1"/>
    </source>
</evidence>
<protein>
    <submittedName>
        <fullName evidence="2">Uncharacterized protein</fullName>
    </submittedName>
</protein>
<gene>
    <name evidence="2" type="ORF">IPOD504_LOCUS3427</name>
</gene>
<dbReference type="EMBL" id="OW152825">
    <property type="protein sequence ID" value="CAH2041801.1"/>
    <property type="molecule type" value="Genomic_DNA"/>
</dbReference>
<proteinExistence type="predicted"/>
<organism evidence="2 3">
    <name type="scientific">Iphiclides podalirius</name>
    <name type="common">scarce swallowtail</name>
    <dbReference type="NCBI Taxonomy" id="110791"/>
    <lineage>
        <taxon>Eukaryota</taxon>
        <taxon>Metazoa</taxon>
        <taxon>Ecdysozoa</taxon>
        <taxon>Arthropoda</taxon>
        <taxon>Hexapoda</taxon>
        <taxon>Insecta</taxon>
        <taxon>Pterygota</taxon>
        <taxon>Neoptera</taxon>
        <taxon>Endopterygota</taxon>
        <taxon>Lepidoptera</taxon>
        <taxon>Glossata</taxon>
        <taxon>Ditrysia</taxon>
        <taxon>Papilionoidea</taxon>
        <taxon>Papilionidae</taxon>
        <taxon>Papilioninae</taxon>
        <taxon>Iphiclides</taxon>
    </lineage>
</organism>
<keyword evidence="3" id="KW-1185">Reference proteome</keyword>
<dbReference type="Proteomes" id="UP000837857">
    <property type="component" value="Chromosome 13"/>
</dbReference>
<evidence type="ECO:0000256" key="1">
    <source>
        <dbReference type="SAM" id="MobiDB-lite"/>
    </source>
</evidence>
<name>A0ABN8HV47_9NEOP</name>
<reference evidence="2" key="1">
    <citation type="submission" date="2022-03" db="EMBL/GenBank/DDBJ databases">
        <authorList>
            <person name="Martin H S."/>
        </authorList>
    </citation>
    <scope>NUCLEOTIDE SEQUENCE</scope>
</reference>
<evidence type="ECO:0000313" key="3">
    <source>
        <dbReference type="Proteomes" id="UP000837857"/>
    </source>
</evidence>
<feature type="region of interest" description="Disordered" evidence="1">
    <location>
        <begin position="76"/>
        <end position="98"/>
    </location>
</feature>